<protein>
    <submittedName>
        <fullName evidence="5">SIS domain-containing protein</fullName>
    </submittedName>
</protein>
<dbReference type="Pfam" id="PF01380">
    <property type="entry name" value="SIS"/>
    <property type="match status" value="1"/>
</dbReference>
<dbReference type="GO" id="GO:1901135">
    <property type="term" value="P:carbohydrate derivative metabolic process"/>
    <property type="evidence" value="ECO:0007669"/>
    <property type="project" value="InterPro"/>
</dbReference>
<proteinExistence type="predicted"/>
<dbReference type="PROSITE" id="PS51071">
    <property type="entry name" value="HTH_RPIR"/>
    <property type="match status" value="1"/>
</dbReference>
<keyword evidence="3" id="KW-0804">Transcription</keyword>
<comment type="caution">
    <text evidence="5">The sequence shown here is derived from an EMBL/GenBank/DDBJ whole genome shotgun (WGS) entry which is preliminary data.</text>
</comment>
<dbReference type="InterPro" id="IPR001347">
    <property type="entry name" value="SIS_dom"/>
</dbReference>
<dbReference type="GO" id="GO:0097367">
    <property type="term" value="F:carbohydrate derivative binding"/>
    <property type="evidence" value="ECO:0007669"/>
    <property type="project" value="InterPro"/>
</dbReference>
<dbReference type="SUPFAM" id="SSF53697">
    <property type="entry name" value="SIS domain"/>
    <property type="match status" value="1"/>
</dbReference>
<dbReference type="InterPro" id="IPR035472">
    <property type="entry name" value="RpiR-like_SIS"/>
</dbReference>
<feature type="domain" description="HTH rpiR-type" evidence="4">
    <location>
        <begin position="15"/>
        <end position="91"/>
    </location>
</feature>
<evidence type="ECO:0000256" key="1">
    <source>
        <dbReference type="ARBA" id="ARBA00023015"/>
    </source>
</evidence>
<evidence type="ECO:0000313" key="6">
    <source>
        <dbReference type="Proteomes" id="UP000478740"/>
    </source>
</evidence>
<dbReference type="InterPro" id="IPR009057">
    <property type="entry name" value="Homeodomain-like_sf"/>
</dbReference>
<reference evidence="5 6" key="1">
    <citation type="submission" date="2019-11" db="EMBL/GenBank/DDBJ databases">
        <authorList>
            <person name="Dong K."/>
        </authorList>
    </citation>
    <scope>NUCLEOTIDE SEQUENCE [LARGE SCALE GENOMIC DNA]</scope>
    <source>
        <strain evidence="5 6">DK608</strain>
    </source>
</reference>
<dbReference type="Gene3D" id="3.40.50.10490">
    <property type="entry name" value="Glucose-6-phosphate isomerase like protein, domain 1"/>
    <property type="match status" value="1"/>
</dbReference>
<dbReference type="Proteomes" id="UP000478740">
    <property type="component" value="Unassembled WGS sequence"/>
</dbReference>
<accession>A0A6L6J1P9</accession>
<organism evidence="5 6">
    <name type="scientific">Paracoccus shanxieyensis</name>
    <dbReference type="NCBI Taxonomy" id="2675752"/>
    <lineage>
        <taxon>Bacteria</taxon>
        <taxon>Pseudomonadati</taxon>
        <taxon>Pseudomonadota</taxon>
        <taxon>Alphaproteobacteria</taxon>
        <taxon>Rhodobacterales</taxon>
        <taxon>Paracoccaceae</taxon>
        <taxon>Paracoccus</taxon>
    </lineage>
</organism>
<dbReference type="Gene3D" id="1.10.10.10">
    <property type="entry name" value="Winged helix-like DNA-binding domain superfamily/Winged helix DNA-binding domain"/>
    <property type="match status" value="1"/>
</dbReference>
<dbReference type="CDD" id="cd05013">
    <property type="entry name" value="SIS_RpiR"/>
    <property type="match status" value="1"/>
</dbReference>
<gene>
    <name evidence="5" type="ORF">GL284_13075</name>
</gene>
<evidence type="ECO:0000313" key="5">
    <source>
        <dbReference type="EMBL" id="MTH65200.1"/>
    </source>
</evidence>
<dbReference type="InterPro" id="IPR046348">
    <property type="entry name" value="SIS_dom_sf"/>
</dbReference>
<keyword evidence="2" id="KW-0238">DNA-binding</keyword>
<dbReference type="SUPFAM" id="SSF46689">
    <property type="entry name" value="Homeodomain-like"/>
    <property type="match status" value="1"/>
</dbReference>
<sequence>MMKSQFHRCSMVGLAGLEARIRDIDGQMTPAERRLAQTMLSLGTKMAMMTAAEVSNQAQTSQASATRFFHRLGYDGWADLRGTMRPSWGSPLQGLEAQTAGVGDQSRHLAQEVQNLTRTLTGISPGDMADAARTLVQARRIRIVGFRNSRTIAAHARALLTLLHDDVMAVPVTGMPLAEEAAALRQGDVVLAVGLRLQPQRLTDFLRIAREKTLPVILLSEPGSVELRRVATLSLPVETASDGPFDSYVAAFSVLHLLAGLIAQGPGIHDRLTRIQELRGLLDW</sequence>
<dbReference type="PANTHER" id="PTHR30514">
    <property type="entry name" value="GLUCOKINASE"/>
    <property type="match status" value="1"/>
</dbReference>
<dbReference type="GO" id="GO:0003700">
    <property type="term" value="F:DNA-binding transcription factor activity"/>
    <property type="evidence" value="ECO:0007669"/>
    <property type="project" value="InterPro"/>
</dbReference>
<evidence type="ECO:0000256" key="3">
    <source>
        <dbReference type="ARBA" id="ARBA00023163"/>
    </source>
</evidence>
<keyword evidence="1" id="KW-0805">Transcription regulation</keyword>
<dbReference type="InterPro" id="IPR036388">
    <property type="entry name" value="WH-like_DNA-bd_sf"/>
</dbReference>
<dbReference type="InterPro" id="IPR000281">
    <property type="entry name" value="HTH_RpiR"/>
</dbReference>
<dbReference type="InterPro" id="IPR047640">
    <property type="entry name" value="RpiR-like"/>
</dbReference>
<dbReference type="AlphaFoldDB" id="A0A6L6J1P9"/>
<keyword evidence="6" id="KW-1185">Reference proteome</keyword>
<dbReference type="EMBL" id="WMII01000011">
    <property type="protein sequence ID" value="MTH65200.1"/>
    <property type="molecule type" value="Genomic_DNA"/>
</dbReference>
<evidence type="ECO:0000259" key="4">
    <source>
        <dbReference type="PROSITE" id="PS51071"/>
    </source>
</evidence>
<dbReference type="GO" id="GO:0003677">
    <property type="term" value="F:DNA binding"/>
    <property type="evidence" value="ECO:0007669"/>
    <property type="project" value="UniProtKB-KW"/>
</dbReference>
<name>A0A6L6J1P9_9RHOB</name>
<dbReference type="Pfam" id="PF01418">
    <property type="entry name" value="HTH_6"/>
    <property type="match status" value="1"/>
</dbReference>
<dbReference type="PANTHER" id="PTHR30514:SF18">
    <property type="entry name" value="RPIR-FAMILY TRANSCRIPTIONAL REGULATOR"/>
    <property type="match status" value="1"/>
</dbReference>
<evidence type="ECO:0000256" key="2">
    <source>
        <dbReference type="ARBA" id="ARBA00023125"/>
    </source>
</evidence>